<feature type="transmembrane region" description="Helical" evidence="6">
    <location>
        <begin position="436"/>
        <end position="453"/>
    </location>
</feature>
<feature type="transmembrane region" description="Helical" evidence="6">
    <location>
        <begin position="268"/>
        <end position="291"/>
    </location>
</feature>
<evidence type="ECO:0000256" key="2">
    <source>
        <dbReference type="ARBA" id="ARBA00022475"/>
    </source>
</evidence>
<evidence type="ECO:0000313" key="10">
    <source>
        <dbReference type="Proteomes" id="UP000295404"/>
    </source>
</evidence>
<keyword evidence="4 6" id="KW-1133">Transmembrane helix</keyword>
<dbReference type="OrthoDB" id="19148at2157"/>
<name>A0A285GAN3_9EURY</name>
<evidence type="ECO:0000256" key="5">
    <source>
        <dbReference type="ARBA" id="ARBA00023136"/>
    </source>
</evidence>
<dbReference type="EMBL" id="OBDR01000011">
    <property type="protein sequence ID" value="SNY20632.1"/>
    <property type="molecule type" value="Genomic_DNA"/>
</dbReference>
<dbReference type="Proteomes" id="UP000295404">
    <property type="component" value="Unassembled WGS sequence"/>
</dbReference>
<feature type="transmembrane region" description="Helical" evidence="6">
    <location>
        <begin position="46"/>
        <end position="68"/>
    </location>
</feature>
<feature type="transmembrane region" description="Helical" evidence="6">
    <location>
        <begin position="128"/>
        <end position="149"/>
    </location>
</feature>
<dbReference type="RefSeq" id="WP_096712818.1">
    <property type="nucleotide sequence ID" value="NZ_OBDR01000011.1"/>
</dbReference>
<dbReference type="InterPro" id="IPR002797">
    <property type="entry name" value="Polysacc_synth"/>
</dbReference>
<organism evidence="7 9">
    <name type="scientific">Methanohalophilus euhalobius</name>
    <dbReference type="NCBI Taxonomy" id="51203"/>
    <lineage>
        <taxon>Archaea</taxon>
        <taxon>Methanobacteriati</taxon>
        <taxon>Methanobacteriota</taxon>
        <taxon>Stenosarchaea group</taxon>
        <taxon>Methanomicrobia</taxon>
        <taxon>Methanosarcinales</taxon>
        <taxon>Methanosarcinaceae</taxon>
        <taxon>Methanohalophilus</taxon>
    </lineage>
</organism>
<feature type="transmembrane region" description="Helical" evidence="6">
    <location>
        <begin position="348"/>
        <end position="368"/>
    </location>
</feature>
<keyword evidence="3 6" id="KW-0812">Transmembrane</keyword>
<feature type="transmembrane region" description="Helical" evidence="6">
    <location>
        <begin position="161"/>
        <end position="180"/>
    </location>
</feature>
<dbReference type="PANTHER" id="PTHR30250:SF27">
    <property type="entry name" value="POLYSACCHARIDE BIOSYNTHESIS PROTEIN"/>
    <property type="match status" value="1"/>
</dbReference>
<reference evidence="8 10" key="3">
    <citation type="submission" date="2019-03" db="EMBL/GenBank/DDBJ databases">
        <title>Subsurface microbial communities from deep shales in Ohio and West Virginia, USA.</title>
        <authorList>
            <person name="Wrighton K."/>
        </authorList>
    </citation>
    <scope>NUCLEOTIDE SEQUENCE [LARGE SCALE GENOMIC DNA]</scope>
    <source>
        <strain evidence="8 10">WG1_MB</strain>
    </source>
</reference>
<dbReference type="InterPro" id="IPR050833">
    <property type="entry name" value="Poly_Biosynth_Transport"/>
</dbReference>
<dbReference type="GO" id="GO:0005886">
    <property type="term" value="C:plasma membrane"/>
    <property type="evidence" value="ECO:0007669"/>
    <property type="project" value="UniProtKB-SubCell"/>
</dbReference>
<feature type="transmembrane region" description="Helical" evidence="6">
    <location>
        <begin position="303"/>
        <end position="328"/>
    </location>
</feature>
<protein>
    <submittedName>
        <fullName evidence="7">Membrane protein involved in the export of O-antigen and teichoic acid</fullName>
    </submittedName>
    <submittedName>
        <fullName evidence="8">O-antigen/teichoic acid export membrane protein</fullName>
    </submittedName>
</protein>
<dbReference type="Proteomes" id="UP000217726">
    <property type="component" value="Unassembled WGS sequence"/>
</dbReference>
<feature type="transmembrane region" description="Helical" evidence="6">
    <location>
        <begin position="18"/>
        <end position="40"/>
    </location>
</feature>
<dbReference type="AlphaFoldDB" id="A0A285GAN3"/>
<evidence type="ECO:0000256" key="4">
    <source>
        <dbReference type="ARBA" id="ARBA00022989"/>
    </source>
</evidence>
<dbReference type="CDD" id="cd13128">
    <property type="entry name" value="MATE_Wzx_like"/>
    <property type="match status" value="1"/>
</dbReference>
<feature type="transmembrane region" description="Helical" evidence="6">
    <location>
        <begin position="89"/>
        <end position="116"/>
    </location>
</feature>
<keyword evidence="2" id="KW-1003">Cell membrane</keyword>
<comment type="subcellular location">
    <subcellularLocation>
        <location evidence="1">Cell membrane</location>
        <topology evidence="1">Multi-pass membrane protein</topology>
    </subcellularLocation>
</comment>
<gene>
    <name evidence="8" type="ORF">C7960_0763</name>
    <name evidence="7" type="ORF">SAMN06295989_11138</name>
</gene>
<reference evidence="9" key="1">
    <citation type="submission" date="2017-09" db="EMBL/GenBank/DDBJ databases">
        <authorList>
            <person name="Varghese N."/>
            <person name="Submissions S."/>
        </authorList>
    </citation>
    <scope>NUCLEOTIDE SEQUENCE [LARGE SCALE GENOMIC DNA]</scope>
    <source>
        <strain evidence="9">WG-1MB</strain>
    </source>
</reference>
<evidence type="ECO:0000313" key="9">
    <source>
        <dbReference type="Proteomes" id="UP000217726"/>
    </source>
</evidence>
<keyword evidence="9" id="KW-1185">Reference proteome</keyword>
<evidence type="ECO:0000256" key="1">
    <source>
        <dbReference type="ARBA" id="ARBA00004651"/>
    </source>
</evidence>
<evidence type="ECO:0000256" key="6">
    <source>
        <dbReference type="SAM" id="Phobius"/>
    </source>
</evidence>
<feature type="transmembrane region" description="Helical" evidence="6">
    <location>
        <begin position="229"/>
        <end position="248"/>
    </location>
</feature>
<proteinExistence type="predicted"/>
<dbReference type="EMBL" id="SMMS01000001">
    <property type="protein sequence ID" value="TCL11598.1"/>
    <property type="molecule type" value="Genomic_DNA"/>
</dbReference>
<feature type="transmembrane region" description="Helical" evidence="6">
    <location>
        <begin position="405"/>
        <end position="424"/>
    </location>
</feature>
<evidence type="ECO:0000313" key="8">
    <source>
        <dbReference type="EMBL" id="TCL11598.1"/>
    </source>
</evidence>
<keyword evidence="5 6" id="KW-0472">Membrane</keyword>
<reference evidence="7" key="2">
    <citation type="submission" date="2017-09" db="EMBL/GenBank/DDBJ databases">
        <authorList>
            <person name="Ehlers B."/>
            <person name="Leendertz F.H."/>
        </authorList>
    </citation>
    <scope>NUCLEOTIDE SEQUENCE [LARGE SCALE GENOMIC DNA]</scope>
    <source>
        <strain evidence="7">WG-1MB</strain>
    </source>
</reference>
<sequence length="500" mass="56315">MSDLINKSLNKITKSSSIVLVGTFFSLFLGFLGKIIFARYTAQYEYGIFTLGVTVVLILTTISTLGLQEGSVKYIAHFRGKNDPENIKATIFSSIIISLTTSIFITVIFFMASNFIATDIFNASDASLILKILSVSIPFSVLISIIIAIYRSFNITKTKVFFSDFLRPIVYLLFLTVIILLGRSYVAMVCAYVISIVITGLTLTIYFLKKPPFMIKWNEISANNITKDLVSYSIPLFVAGILLTIMSWTDTLMLGYFKNPDIVGAYNAAYPISSLLSIIISSLSFLYVPIISQLYSKNQVKELGIINATLTKWGFMLTLPFFFIVFIFPDFVLNLLFGPQYTEASTTLQILSIGFISNSYFGFNYYTLLSTGKSNFLMKCSFISAILNIILNLILIPMLSMNGAAIASASSFILIEIYMTISLYKFLKIHPYSRNYLKITMISILLVLGFYLSKFLFSSSFFVLIMFVSMFMLFYVFLILFSQSLDNNDILMLQSIKNKI</sequence>
<feature type="transmembrane region" description="Helical" evidence="6">
    <location>
        <begin position="186"/>
        <end position="208"/>
    </location>
</feature>
<dbReference type="Pfam" id="PF01943">
    <property type="entry name" value="Polysacc_synt"/>
    <property type="match status" value="1"/>
</dbReference>
<evidence type="ECO:0000256" key="3">
    <source>
        <dbReference type="ARBA" id="ARBA00022692"/>
    </source>
</evidence>
<dbReference type="PANTHER" id="PTHR30250">
    <property type="entry name" value="PST FAMILY PREDICTED COLANIC ACID TRANSPORTER"/>
    <property type="match status" value="1"/>
</dbReference>
<accession>A0A285GAN3</accession>
<evidence type="ECO:0000313" key="7">
    <source>
        <dbReference type="EMBL" id="SNY20632.1"/>
    </source>
</evidence>
<feature type="transmembrane region" description="Helical" evidence="6">
    <location>
        <begin position="380"/>
        <end position="399"/>
    </location>
</feature>
<feature type="transmembrane region" description="Helical" evidence="6">
    <location>
        <begin position="459"/>
        <end position="481"/>
    </location>
</feature>